<evidence type="ECO:0000313" key="2">
    <source>
        <dbReference type="Proteomes" id="UP000645612"/>
    </source>
</evidence>
<evidence type="ECO:0000313" key="1">
    <source>
        <dbReference type="EMBL" id="MBH9701926.1"/>
    </source>
</evidence>
<dbReference type="RefSeq" id="WP_176129870.1">
    <property type="nucleotide sequence ID" value="NZ_CADDZZ010000003.1"/>
</dbReference>
<dbReference type="Proteomes" id="UP000645612">
    <property type="component" value="Unassembled WGS sequence"/>
</dbReference>
<organism evidence="1 2">
    <name type="scientific">Burkholderia cepacia</name>
    <name type="common">Pseudomonas cepacia</name>
    <dbReference type="NCBI Taxonomy" id="292"/>
    <lineage>
        <taxon>Bacteria</taxon>
        <taxon>Pseudomonadati</taxon>
        <taxon>Pseudomonadota</taxon>
        <taxon>Betaproteobacteria</taxon>
        <taxon>Burkholderiales</taxon>
        <taxon>Burkholderiaceae</taxon>
        <taxon>Burkholderia</taxon>
        <taxon>Burkholderia cepacia complex</taxon>
    </lineage>
</organism>
<sequence length="57" mass="6002">MAILQLSPFDNSTGYSAAIWLIVQINEIQGTRSGFIVLAAAPDASIEPGGRNQVVAE</sequence>
<comment type="caution">
    <text evidence="1">The sequence shown here is derived from an EMBL/GenBank/DDBJ whole genome shotgun (WGS) entry which is preliminary data.</text>
</comment>
<dbReference type="AlphaFoldDB" id="A0A8I1AVR4"/>
<name>A0A8I1AVR4_BURCE</name>
<accession>A0A8I1AVR4</accession>
<dbReference type="EMBL" id="JAEDXG010000056">
    <property type="protein sequence ID" value="MBH9701926.1"/>
    <property type="molecule type" value="Genomic_DNA"/>
</dbReference>
<protein>
    <submittedName>
        <fullName evidence="1">Uncharacterized protein</fullName>
    </submittedName>
</protein>
<proteinExistence type="predicted"/>
<reference evidence="1" key="1">
    <citation type="submission" date="2020-12" db="EMBL/GenBank/DDBJ databases">
        <title>Burkholderia cepacia complex in Mexico.</title>
        <authorList>
            <person name="Estrada P."/>
        </authorList>
    </citation>
    <scope>NUCLEOTIDE SEQUENCE</scope>
    <source>
        <strain evidence="1">871</strain>
    </source>
</reference>
<gene>
    <name evidence="1" type="ORF">JAO13_36385</name>
</gene>